<dbReference type="Proteomes" id="UP000255165">
    <property type="component" value="Unassembled WGS sequence"/>
</dbReference>
<accession>A0A370NQ78</accession>
<protein>
    <submittedName>
        <fullName evidence="1">Uncharacterized protein</fullName>
    </submittedName>
</protein>
<keyword evidence="2" id="KW-1185">Reference proteome</keyword>
<reference evidence="2" key="1">
    <citation type="submission" date="2018-06" db="EMBL/GenBank/DDBJ databases">
        <authorList>
            <person name="Feng T."/>
            <person name="Jeon C.O."/>
        </authorList>
    </citation>
    <scope>NUCLEOTIDE SEQUENCE [LARGE SCALE GENOMIC DNA]</scope>
    <source>
        <strain evidence="2">S23</strain>
    </source>
</reference>
<dbReference type="RefSeq" id="WP_115213910.1">
    <property type="nucleotide sequence ID" value="NZ_QKWJ01000035.1"/>
</dbReference>
<proteinExistence type="predicted"/>
<organism evidence="1 2">
    <name type="scientific">Cupriavidus lacunae</name>
    <dbReference type="NCBI Taxonomy" id="2666307"/>
    <lineage>
        <taxon>Bacteria</taxon>
        <taxon>Pseudomonadati</taxon>
        <taxon>Pseudomonadota</taxon>
        <taxon>Betaproteobacteria</taxon>
        <taxon>Burkholderiales</taxon>
        <taxon>Burkholderiaceae</taxon>
        <taxon>Cupriavidus</taxon>
    </lineage>
</organism>
<dbReference type="AlphaFoldDB" id="A0A370NQ78"/>
<sequence length="247" mass="27311">MSELCVDGDRSHDGTDDIDELWNLHEDFSVADAAALVAGYNPTLVQRCEQDTLIHQSFPRYPVVLDALTRAITNRRLKAAIRVSAREYGYADRMADIEYFAFIEDALPEGNTVEDDEVLAKDRSCIYKPFPDWSLSTIAREDLIDWLRRRGVSSGFFFPAGTDAPDYLDPGNPRYASKLAAAVRAWQAVTDSGGASPKKALVKWLREHAAEFGLTDDEGKQNETGIDEVAKVANWQPGGGAPKTPSE</sequence>
<comment type="caution">
    <text evidence="1">The sequence shown here is derived from an EMBL/GenBank/DDBJ whole genome shotgun (WGS) entry which is preliminary data.</text>
</comment>
<gene>
    <name evidence="1" type="ORF">DN412_24215</name>
</gene>
<evidence type="ECO:0000313" key="2">
    <source>
        <dbReference type="Proteomes" id="UP000255165"/>
    </source>
</evidence>
<evidence type="ECO:0000313" key="1">
    <source>
        <dbReference type="EMBL" id="RDK07782.1"/>
    </source>
</evidence>
<name>A0A370NQ78_9BURK</name>
<dbReference type="EMBL" id="QKWJ01000035">
    <property type="protein sequence ID" value="RDK07782.1"/>
    <property type="molecule type" value="Genomic_DNA"/>
</dbReference>